<dbReference type="AlphaFoldDB" id="A0A0F9GLA2"/>
<evidence type="ECO:0000313" key="1">
    <source>
        <dbReference type="EMBL" id="KKL70195.1"/>
    </source>
</evidence>
<dbReference type="EMBL" id="LAZR01025971">
    <property type="protein sequence ID" value="KKL70195.1"/>
    <property type="molecule type" value="Genomic_DNA"/>
</dbReference>
<comment type="caution">
    <text evidence="1">The sequence shown here is derived from an EMBL/GenBank/DDBJ whole genome shotgun (WGS) entry which is preliminary data.</text>
</comment>
<reference evidence="1" key="1">
    <citation type="journal article" date="2015" name="Nature">
        <title>Complex archaea that bridge the gap between prokaryotes and eukaryotes.</title>
        <authorList>
            <person name="Spang A."/>
            <person name="Saw J.H."/>
            <person name="Jorgensen S.L."/>
            <person name="Zaremba-Niedzwiedzka K."/>
            <person name="Martijn J."/>
            <person name="Lind A.E."/>
            <person name="van Eijk R."/>
            <person name="Schleper C."/>
            <person name="Guy L."/>
            <person name="Ettema T.J."/>
        </authorList>
    </citation>
    <scope>NUCLEOTIDE SEQUENCE</scope>
</reference>
<accession>A0A0F9GLA2</accession>
<gene>
    <name evidence="1" type="ORF">LCGC14_2107340</name>
</gene>
<name>A0A0F9GLA2_9ZZZZ</name>
<organism evidence="1">
    <name type="scientific">marine sediment metagenome</name>
    <dbReference type="NCBI Taxonomy" id="412755"/>
    <lineage>
        <taxon>unclassified sequences</taxon>
        <taxon>metagenomes</taxon>
        <taxon>ecological metagenomes</taxon>
    </lineage>
</organism>
<protein>
    <submittedName>
        <fullName evidence="1">Uncharacterized protein</fullName>
    </submittedName>
</protein>
<proteinExistence type="predicted"/>
<sequence length="170" mass="19035">MPTFKDDKGRDWRVHVDLPAIVNVREIDTEEPIDLGSLKDMASNNIRMGDDTCLLCAVLFVVCEEQAKERELDYVKFSKLILGDVIEEATLALEEATISFFPQSRRSLLQRLQKKVNKVQEAGMNLVSEKLDSPDLEARILATMRETMDTAMNESLTPLSSATNSPESSA</sequence>